<dbReference type="GO" id="GO:0008270">
    <property type="term" value="F:zinc ion binding"/>
    <property type="evidence" value="ECO:0007669"/>
    <property type="project" value="UniProtKB-KW"/>
</dbReference>
<dbReference type="InterPro" id="IPR011011">
    <property type="entry name" value="Znf_FYVE_PHD"/>
</dbReference>
<dbReference type="SUPFAM" id="SSF51197">
    <property type="entry name" value="Clavaminate synthase-like"/>
    <property type="match status" value="1"/>
</dbReference>
<dbReference type="InterPro" id="IPR003347">
    <property type="entry name" value="JmjC_dom"/>
</dbReference>
<dbReference type="PANTHER" id="PTHR23123">
    <property type="entry name" value="PHD/F-BOX CONTAINING PROTEIN"/>
    <property type="match status" value="1"/>
</dbReference>
<dbReference type="PROSITE" id="PS01359">
    <property type="entry name" value="ZF_PHD_1"/>
    <property type="match status" value="1"/>
</dbReference>
<dbReference type="InterPro" id="IPR001965">
    <property type="entry name" value="Znf_PHD"/>
</dbReference>
<evidence type="ECO:0000256" key="6">
    <source>
        <dbReference type="ARBA" id="ARBA00015153"/>
    </source>
</evidence>
<comment type="similarity">
    <text evidence="4">Belongs to the JHDM1 histone demethylase family.</text>
</comment>
<dbReference type="InterPro" id="IPR050690">
    <property type="entry name" value="JHDM1_Histone_Demethylase"/>
</dbReference>
<keyword evidence="9" id="KW-0862">Zinc</keyword>
<feature type="compositionally biased region" description="Pro residues" evidence="19">
    <location>
        <begin position="16"/>
        <end position="27"/>
    </location>
</feature>
<feature type="compositionally biased region" description="Basic and acidic residues" evidence="19">
    <location>
        <begin position="1"/>
        <end position="10"/>
    </location>
</feature>
<proteinExistence type="inferred from homology"/>
<evidence type="ECO:0000256" key="3">
    <source>
        <dbReference type="ARBA" id="ARBA00004123"/>
    </source>
</evidence>
<evidence type="ECO:0000256" key="8">
    <source>
        <dbReference type="ARBA" id="ARBA00022771"/>
    </source>
</evidence>
<evidence type="ECO:0000256" key="13">
    <source>
        <dbReference type="ARBA" id="ARBA00023004"/>
    </source>
</evidence>
<comment type="subcellular location">
    <subcellularLocation>
        <location evidence="3">Nucleus</location>
    </subcellularLocation>
</comment>
<reference evidence="21 22" key="1">
    <citation type="submission" date="2015-03" db="EMBL/GenBank/DDBJ databases">
        <title>Genomics and transcriptomics of the oil-accumulating basidiomycete yeast T. oleaginosus allow insights into substrate utilization and the diverse evolutionary trajectories of mating systems in fungi.</title>
        <authorList>
            <consortium name="DOE Joint Genome Institute"/>
            <person name="Kourist R."/>
            <person name="Kracht O."/>
            <person name="Bracharz F."/>
            <person name="Lipzen A."/>
            <person name="Nolan M."/>
            <person name="Ohm R."/>
            <person name="Grigoriev I."/>
            <person name="Sun S."/>
            <person name="Heitman J."/>
            <person name="Bruck T."/>
            <person name="Nowrousian M."/>
        </authorList>
    </citation>
    <scope>NUCLEOTIDE SEQUENCE [LARGE SCALE GENOMIC DNA]</scope>
    <source>
        <strain evidence="21 22">IBC0246</strain>
    </source>
</reference>
<feature type="compositionally biased region" description="Polar residues" evidence="19">
    <location>
        <begin position="747"/>
        <end position="761"/>
    </location>
</feature>
<protein>
    <recommendedName>
        <fullName evidence="6">JmjC domain-containing histone demethylation protein 1</fullName>
        <ecNumber evidence="5">1.14.11.27</ecNumber>
    </recommendedName>
    <alternativeName>
        <fullName evidence="17">[Histone-H3]-lysine-36 demethylase 1</fullName>
    </alternativeName>
</protein>
<dbReference type="Proteomes" id="UP000053611">
    <property type="component" value="Unassembled WGS sequence"/>
</dbReference>
<dbReference type="Pfam" id="PF17811">
    <property type="entry name" value="JHD"/>
    <property type="match status" value="1"/>
</dbReference>
<dbReference type="SMART" id="SM00249">
    <property type="entry name" value="PHD"/>
    <property type="match status" value="1"/>
</dbReference>
<evidence type="ECO:0000256" key="17">
    <source>
        <dbReference type="ARBA" id="ARBA00031083"/>
    </source>
</evidence>
<dbReference type="Gene3D" id="3.30.40.10">
    <property type="entry name" value="Zinc/RING finger domain, C3HC4 (zinc finger)"/>
    <property type="match status" value="1"/>
</dbReference>
<evidence type="ECO:0000256" key="11">
    <source>
        <dbReference type="ARBA" id="ARBA00022964"/>
    </source>
</evidence>
<keyword evidence="7" id="KW-0479">Metal-binding</keyword>
<name>A0A0J1BEB0_9TREE</name>
<dbReference type="SMART" id="SM00558">
    <property type="entry name" value="JmjC"/>
    <property type="match status" value="1"/>
</dbReference>
<evidence type="ECO:0000256" key="12">
    <source>
        <dbReference type="ARBA" id="ARBA00023002"/>
    </source>
</evidence>
<feature type="region of interest" description="Disordered" evidence="19">
    <location>
        <begin position="123"/>
        <end position="168"/>
    </location>
</feature>
<dbReference type="InterPro" id="IPR013083">
    <property type="entry name" value="Znf_RING/FYVE/PHD"/>
</dbReference>
<organism evidence="21 22">
    <name type="scientific">Cutaneotrichosporon oleaginosum</name>
    <dbReference type="NCBI Taxonomy" id="879819"/>
    <lineage>
        <taxon>Eukaryota</taxon>
        <taxon>Fungi</taxon>
        <taxon>Dikarya</taxon>
        <taxon>Basidiomycota</taxon>
        <taxon>Agaricomycotina</taxon>
        <taxon>Tremellomycetes</taxon>
        <taxon>Trichosporonales</taxon>
        <taxon>Trichosporonaceae</taxon>
        <taxon>Cutaneotrichosporon</taxon>
    </lineage>
</organism>
<dbReference type="AlphaFoldDB" id="A0A0J1BEB0"/>
<dbReference type="OrthoDB" id="5876800at2759"/>
<feature type="compositionally biased region" description="Polar residues" evidence="19">
    <location>
        <begin position="140"/>
        <end position="151"/>
    </location>
</feature>
<dbReference type="SUPFAM" id="SSF57903">
    <property type="entry name" value="FYVE/PHD zinc finger"/>
    <property type="match status" value="1"/>
</dbReference>
<dbReference type="RefSeq" id="XP_018282915.1">
    <property type="nucleotide sequence ID" value="XM_018421650.1"/>
</dbReference>
<dbReference type="CDD" id="cd15517">
    <property type="entry name" value="PHD_TCF19_like"/>
    <property type="match status" value="1"/>
</dbReference>
<feature type="region of interest" description="Disordered" evidence="19">
    <location>
        <begin position="741"/>
        <end position="776"/>
    </location>
</feature>
<feature type="domain" description="JmjC" evidence="20">
    <location>
        <begin position="330"/>
        <end position="513"/>
    </location>
</feature>
<evidence type="ECO:0000256" key="15">
    <source>
        <dbReference type="ARBA" id="ARBA00023163"/>
    </source>
</evidence>
<evidence type="ECO:0000256" key="18">
    <source>
        <dbReference type="ARBA" id="ARBA00047915"/>
    </source>
</evidence>
<evidence type="ECO:0000256" key="16">
    <source>
        <dbReference type="ARBA" id="ARBA00023242"/>
    </source>
</evidence>
<evidence type="ECO:0000313" key="21">
    <source>
        <dbReference type="EMBL" id="KLT46424.1"/>
    </source>
</evidence>
<comment type="catalytic activity">
    <reaction evidence="18">
        <text>N(6),N(6)-dimethyl-L-lysyl(36)-[histone H3] + 2 2-oxoglutarate + 2 O2 = L-lysyl(36)-[histone H3] + 2 formaldehyde + 2 succinate + 2 CO2</text>
        <dbReference type="Rhea" id="RHEA:42032"/>
        <dbReference type="Rhea" id="RHEA-COMP:9785"/>
        <dbReference type="Rhea" id="RHEA-COMP:9787"/>
        <dbReference type="ChEBI" id="CHEBI:15379"/>
        <dbReference type="ChEBI" id="CHEBI:16526"/>
        <dbReference type="ChEBI" id="CHEBI:16810"/>
        <dbReference type="ChEBI" id="CHEBI:16842"/>
        <dbReference type="ChEBI" id="CHEBI:29969"/>
        <dbReference type="ChEBI" id="CHEBI:30031"/>
        <dbReference type="ChEBI" id="CHEBI:61976"/>
        <dbReference type="EC" id="1.14.11.27"/>
    </reaction>
</comment>
<dbReference type="EMBL" id="KQ087177">
    <property type="protein sequence ID" value="KLT46424.1"/>
    <property type="molecule type" value="Genomic_DNA"/>
</dbReference>
<evidence type="ECO:0000256" key="19">
    <source>
        <dbReference type="SAM" id="MobiDB-lite"/>
    </source>
</evidence>
<evidence type="ECO:0000256" key="9">
    <source>
        <dbReference type="ARBA" id="ARBA00022833"/>
    </source>
</evidence>
<keyword evidence="10" id="KW-0156">Chromatin regulator</keyword>
<evidence type="ECO:0000256" key="2">
    <source>
        <dbReference type="ARBA" id="ARBA00003909"/>
    </source>
</evidence>
<keyword evidence="22" id="KW-1185">Reference proteome</keyword>
<evidence type="ECO:0000256" key="14">
    <source>
        <dbReference type="ARBA" id="ARBA00023015"/>
    </source>
</evidence>
<feature type="region of interest" description="Disordered" evidence="19">
    <location>
        <begin position="1"/>
        <end position="35"/>
    </location>
</feature>
<keyword evidence="13" id="KW-0408">Iron</keyword>
<evidence type="ECO:0000259" key="20">
    <source>
        <dbReference type="PROSITE" id="PS51184"/>
    </source>
</evidence>
<evidence type="ECO:0000256" key="1">
    <source>
        <dbReference type="ARBA" id="ARBA00001954"/>
    </source>
</evidence>
<dbReference type="Pfam" id="PF02373">
    <property type="entry name" value="JmjC"/>
    <property type="match status" value="1"/>
</dbReference>
<evidence type="ECO:0000256" key="10">
    <source>
        <dbReference type="ARBA" id="ARBA00022853"/>
    </source>
</evidence>
<comment type="cofactor">
    <cofactor evidence="1">
        <name>Fe(2+)</name>
        <dbReference type="ChEBI" id="CHEBI:29033"/>
    </cofactor>
</comment>
<evidence type="ECO:0000313" key="22">
    <source>
        <dbReference type="Proteomes" id="UP000053611"/>
    </source>
</evidence>
<keyword evidence="11" id="KW-0223">Dioxygenase</keyword>
<dbReference type="EC" id="1.14.11.27" evidence="5"/>
<dbReference type="Gene3D" id="2.60.120.650">
    <property type="entry name" value="Cupin"/>
    <property type="match status" value="1"/>
</dbReference>
<keyword evidence="8" id="KW-0863">Zinc-finger</keyword>
<keyword evidence="14" id="KW-0805">Transcription regulation</keyword>
<gene>
    <name evidence="21" type="ORF">CC85DRAFT_281516</name>
</gene>
<dbReference type="GO" id="GO:0140680">
    <property type="term" value="F:histone H3K36me/H3K36me2 demethylase activity"/>
    <property type="evidence" value="ECO:0007669"/>
    <property type="project" value="UniProtKB-EC"/>
</dbReference>
<dbReference type="GO" id="GO:0005634">
    <property type="term" value="C:nucleus"/>
    <property type="evidence" value="ECO:0007669"/>
    <property type="project" value="UniProtKB-SubCell"/>
</dbReference>
<sequence length="776" mass="87286">MELGKDKEELETCPICPSPGPPIPTPPKSSDRDEDDEELQWIACSKCKKWYHCVCIVMNSEYKDTVPAELLQELDASGQGEWFDWADRVDRWYCKPCIDHSKSPENPKPPRIPMHATLRRKRVAKSGASASPIGKRARLETQTHASSSANGDATLEQGRPKRRAALDRPDYLNMHNHTATPTRGWIDLIKNPAKYDRVIKDGNFPRVPATLLRKEWIESGVTASDVAVGTAPFPAHLPPTLFYGPTREPLVVRPEDGGIASMGGKVPEPGLTVDDVARLVGPQRMVDVIDVATQQSSQWPLEKWAQYVKNRSDPNAASSSKVYNIISLEISGTDLAQQVRPPSIVSDIDWVENFWPFPGGPEAAKRAAARASEGLDDAGQTKGKVKNEWPKVQLYCLMGMRDAWTDWHVDFAASSVYYNVHTGSKVFFFIRPTAANLAAYARWSGSHELQQTTWLPDLCDEVRKVTLVAGDTMIIPSGYIHAVYTPVDSIVFGGNFVHSYDIPTQLRLREIEIDTRVPQRFRFPYFDRLCWYVATRYTDDLRQLRAFRPTGKATKRQRPYDRVLRGLLVLARFLISEVDKMTDDATDEKEKQLIYRRIPTDISDPAALAHELLWRVENELPDVWEDEEEVKLVGGRKGKRAKRTENGTAQSEPKAMRLLDKPISSRTWNFKPAPWTQADHPLLKTTTKVWLPRPGGDGTPEEADQVSAIYHQSRERTRVESGETILEDQDIVFTERRITWPSKAEATESQVAESDGQPSTSGLGGVKAKVEAEVEV</sequence>
<accession>A0A0J1BEB0</accession>
<keyword evidence="16" id="KW-0539">Nucleus</keyword>
<dbReference type="InterPro" id="IPR019786">
    <property type="entry name" value="Zinc_finger_PHD-type_CS"/>
</dbReference>
<dbReference type="STRING" id="879819.A0A0J1BEB0"/>
<evidence type="ECO:0000256" key="5">
    <source>
        <dbReference type="ARBA" id="ARBA00013246"/>
    </source>
</evidence>
<comment type="function">
    <text evidence="2">Histone demethylase that specifically demethylates 'Lys-36' of histone H3, thereby playing a central role in histone code.</text>
</comment>
<dbReference type="GeneID" id="28982253"/>
<keyword evidence="15" id="KW-0804">Transcription</keyword>
<dbReference type="PROSITE" id="PS51184">
    <property type="entry name" value="JMJC"/>
    <property type="match status" value="1"/>
</dbReference>
<keyword evidence="12" id="KW-0560">Oxidoreductase</keyword>
<dbReference type="InterPro" id="IPR041070">
    <property type="entry name" value="JHD"/>
</dbReference>
<evidence type="ECO:0000256" key="4">
    <source>
        <dbReference type="ARBA" id="ARBA00008037"/>
    </source>
</evidence>
<evidence type="ECO:0000256" key="7">
    <source>
        <dbReference type="ARBA" id="ARBA00022723"/>
    </source>
</evidence>